<gene>
    <name evidence="8" type="ORF">EHW97_03125</name>
</gene>
<sequence>MPRSCHDEQVPAGSLLTVVIAFATNLAVAVAKTIAAAVTGSASMVAEATHSWADTGNEVFLLIAERRGSRKRDKRHPLGYGRETYIWSMFAAFGLFTVGSVVSIMHGIQELQTPSQDADYLVAYIVLAVAFVLEGFSFLQSLRQATRGGQRLKLRTLAYVSRTSNPTLRAVFAEDSTALLGLILAAAALALHQITGNAAWDAIGSIAVGMLLGGVAVFLIVRNIEYLRGRQVPDSTRAEVLRKLLERPAVERVTYLHIEFVGPSQLFLVAAVDIVGDRPEHQVAQQLRALEAEIERHENVTEAVLTLSTADERSLVP</sequence>
<dbReference type="NCBIfam" id="TIGR01297">
    <property type="entry name" value="CDF"/>
    <property type="match status" value="1"/>
</dbReference>
<feature type="transmembrane region" description="Helical" evidence="6">
    <location>
        <begin position="178"/>
        <end position="196"/>
    </location>
</feature>
<evidence type="ECO:0000256" key="2">
    <source>
        <dbReference type="ARBA" id="ARBA00022448"/>
    </source>
</evidence>
<organism evidence="8 9">
    <name type="scientific">Aeromicrobium camelliae</name>
    <dbReference type="NCBI Taxonomy" id="1538144"/>
    <lineage>
        <taxon>Bacteria</taxon>
        <taxon>Bacillati</taxon>
        <taxon>Actinomycetota</taxon>
        <taxon>Actinomycetes</taxon>
        <taxon>Propionibacteriales</taxon>
        <taxon>Nocardioidaceae</taxon>
        <taxon>Aeromicrobium</taxon>
    </lineage>
</organism>
<keyword evidence="9" id="KW-1185">Reference proteome</keyword>
<reference evidence="8 9" key="1">
    <citation type="submission" date="2018-11" db="EMBL/GenBank/DDBJ databases">
        <authorList>
            <person name="Li F."/>
        </authorList>
    </citation>
    <scope>NUCLEOTIDE SEQUENCE [LARGE SCALE GENOMIC DNA]</scope>
    <source>
        <strain evidence="8 9">YS17T</strain>
    </source>
</reference>
<feature type="transmembrane region" description="Helical" evidence="6">
    <location>
        <begin position="84"/>
        <end position="108"/>
    </location>
</feature>
<dbReference type="PANTHER" id="PTHR13414:SF9">
    <property type="entry name" value="PROTON-COUPLED ZINC ANTIPORTER SLC30A9, MITOCHONDRIAL"/>
    <property type="match status" value="1"/>
</dbReference>
<protein>
    <submittedName>
        <fullName evidence="8">Cation diffusion facilitator family transporter</fullName>
    </submittedName>
</protein>
<evidence type="ECO:0000256" key="3">
    <source>
        <dbReference type="ARBA" id="ARBA00022692"/>
    </source>
</evidence>
<evidence type="ECO:0000256" key="4">
    <source>
        <dbReference type="ARBA" id="ARBA00022989"/>
    </source>
</evidence>
<evidence type="ECO:0000256" key="6">
    <source>
        <dbReference type="SAM" id="Phobius"/>
    </source>
</evidence>
<feature type="transmembrane region" description="Helical" evidence="6">
    <location>
        <begin position="202"/>
        <end position="221"/>
    </location>
</feature>
<keyword evidence="2" id="KW-0813">Transport</keyword>
<feature type="domain" description="Cation efflux protein transmembrane" evidence="7">
    <location>
        <begin position="18"/>
        <end position="227"/>
    </location>
</feature>
<dbReference type="Proteomes" id="UP000275225">
    <property type="component" value="Unassembled WGS sequence"/>
</dbReference>
<evidence type="ECO:0000313" key="9">
    <source>
        <dbReference type="Proteomes" id="UP000275225"/>
    </source>
</evidence>
<proteinExistence type="predicted"/>
<evidence type="ECO:0000256" key="1">
    <source>
        <dbReference type="ARBA" id="ARBA00004141"/>
    </source>
</evidence>
<comment type="caution">
    <text evidence="8">The sequence shown here is derived from an EMBL/GenBank/DDBJ whole genome shotgun (WGS) entry which is preliminary data.</text>
</comment>
<dbReference type="GO" id="GO:0016020">
    <property type="term" value="C:membrane"/>
    <property type="evidence" value="ECO:0007669"/>
    <property type="project" value="UniProtKB-SubCell"/>
</dbReference>
<name>A0A3N6X6H6_9ACTN</name>
<dbReference type="Gene3D" id="1.20.1510.10">
    <property type="entry name" value="Cation efflux protein transmembrane domain"/>
    <property type="match status" value="1"/>
</dbReference>
<dbReference type="PANTHER" id="PTHR13414">
    <property type="entry name" value="HUEL-CATION TRANSPORTER"/>
    <property type="match status" value="1"/>
</dbReference>
<dbReference type="InterPro" id="IPR027469">
    <property type="entry name" value="Cation_efflux_TMD_sf"/>
</dbReference>
<dbReference type="GO" id="GO:0006829">
    <property type="term" value="P:zinc ion transport"/>
    <property type="evidence" value="ECO:0007669"/>
    <property type="project" value="InterPro"/>
</dbReference>
<evidence type="ECO:0000259" key="7">
    <source>
        <dbReference type="Pfam" id="PF01545"/>
    </source>
</evidence>
<keyword evidence="4 6" id="KW-1133">Transmembrane helix</keyword>
<evidence type="ECO:0000313" key="8">
    <source>
        <dbReference type="EMBL" id="RQN09258.1"/>
    </source>
</evidence>
<dbReference type="InterPro" id="IPR002524">
    <property type="entry name" value="Cation_efflux"/>
</dbReference>
<dbReference type="AlphaFoldDB" id="A0A3N6X6H6"/>
<dbReference type="SUPFAM" id="SSF161111">
    <property type="entry name" value="Cation efflux protein transmembrane domain-like"/>
    <property type="match status" value="1"/>
</dbReference>
<dbReference type="Pfam" id="PF01545">
    <property type="entry name" value="Cation_efflux"/>
    <property type="match status" value="1"/>
</dbReference>
<dbReference type="GO" id="GO:0008324">
    <property type="term" value="F:monoatomic cation transmembrane transporter activity"/>
    <property type="evidence" value="ECO:0007669"/>
    <property type="project" value="InterPro"/>
</dbReference>
<keyword evidence="3 6" id="KW-0812">Transmembrane</keyword>
<dbReference type="InterPro" id="IPR040177">
    <property type="entry name" value="SLC30A9"/>
</dbReference>
<dbReference type="EMBL" id="RQJX01000003">
    <property type="protein sequence ID" value="RQN09258.1"/>
    <property type="molecule type" value="Genomic_DNA"/>
</dbReference>
<feature type="transmembrane region" description="Helical" evidence="6">
    <location>
        <begin position="120"/>
        <end position="139"/>
    </location>
</feature>
<dbReference type="InterPro" id="IPR058533">
    <property type="entry name" value="Cation_efflux_TM"/>
</dbReference>
<comment type="subcellular location">
    <subcellularLocation>
        <location evidence="1">Membrane</location>
        <topology evidence="1">Multi-pass membrane protein</topology>
    </subcellularLocation>
</comment>
<feature type="transmembrane region" description="Helical" evidence="6">
    <location>
        <begin position="12"/>
        <end position="31"/>
    </location>
</feature>
<accession>A0A3N6X6H6</accession>
<dbReference type="OrthoDB" id="9806522at2"/>
<keyword evidence="5 6" id="KW-0472">Membrane</keyword>
<evidence type="ECO:0000256" key="5">
    <source>
        <dbReference type="ARBA" id="ARBA00023136"/>
    </source>
</evidence>